<evidence type="ECO:0000313" key="2">
    <source>
        <dbReference type="EMBL" id="KAK7505096.1"/>
    </source>
</evidence>
<sequence length="104" mass="11259">MIFQEAGSECSTTALAPHCRLASSRPLTVTLQCKWLVLAAWHKASNYLANATQPPDPAAADKQLFTTDLPHSGPPSLLNCFTFSLDTDADTSDTDREHSRTSVP</sequence>
<protein>
    <submittedName>
        <fullName evidence="2">Uncharacterized protein</fullName>
    </submittedName>
</protein>
<proteinExistence type="predicted"/>
<dbReference type="AlphaFoldDB" id="A0ABD0M1A6"/>
<organism evidence="2 3">
    <name type="scientific">Batillaria attramentaria</name>
    <dbReference type="NCBI Taxonomy" id="370345"/>
    <lineage>
        <taxon>Eukaryota</taxon>
        <taxon>Metazoa</taxon>
        <taxon>Spiralia</taxon>
        <taxon>Lophotrochozoa</taxon>
        <taxon>Mollusca</taxon>
        <taxon>Gastropoda</taxon>
        <taxon>Caenogastropoda</taxon>
        <taxon>Sorbeoconcha</taxon>
        <taxon>Cerithioidea</taxon>
        <taxon>Batillariidae</taxon>
        <taxon>Batillaria</taxon>
    </lineage>
</organism>
<comment type="caution">
    <text evidence="2">The sequence shown here is derived from an EMBL/GenBank/DDBJ whole genome shotgun (WGS) entry which is preliminary data.</text>
</comment>
<accession>A0ABD0M1A6</accession>
<evidence type="ECO:0000256" key="1">
    <source>
        <dbReference type="SAM" id="MobiDB-lite"/>
    </source>
</evidence>
<reference evidence="2 3" key="1">
    <citation type="journal article" date="2023" name="Sci. Data">
        <title>Genome assembly of the Korean intertidal mud-creeper Batillaria attramentaria.</title>
        <authorList>
            <person name="Patra A.K."/>
            <person name="Ho P.T."/>
            <person name="Jun S."/>
            <person name="Lee S.J."/>
            <person name="Kim Y."/>
            <person name="Won Y.J."/>
        </authorList>
    </citation>
    <scope>NUCLEOTIDE SEQUENCE [LARGE SCALE GENOMIC DNA]</scope>
    <source>
        <strain evidence="2">Wonlab-2016</strain>
    </source>
</reference>
<keyword evidence="3" id="KW-1185">Reference proteome</keyword>
<dbReference type="Proteomes" id="UP001519460">
    <property type="component" value="Unassembled WGS sequence"/>
</dbReference>
<feature type="region of interest" description="Disordered" evidence="1">
    <location>
        <begin position="50"/>
        <end position="71"/>
    </location>
</feature>
<dbReference type="EMBL" id="JACVVK020000012">
    <property type="protein sequence ID" value="KAK7505096.1"/>
    <property type="molecule type" value="Genomic_DNA"/>
</dbReference>
<evidence type="ECO:0000313" key="3">
    <source>
        <dbReference type="Proteomes" id="UP001519460"/>
    </source>
</evidence>
<gene>
    <name evidence="2" type="ORF">BaRGS_00003666</name>
</gene>
<name>A0ABD0M1A6_9CAEN</name>